<dbReference type="PANTHER" id="PTHR24220">
    <property type="entry name" value="IMPORT ATP-BINDING PROTEIN"/>
    <property type="match status" value="1"/>
</dbReference>
<reference evidence="6" key="1">
    <citation type="submission" date="2023-07" db="EMBL/GenBank/DDBJ databases">
        <title>Conexibacter stalactiti sp. nov., isolated from stalactites in a lava cave and emended description of the genus Conexibacter.</title>
        <authorList>
            <person name="Lee S.D."/>
        </authorList>
    </citation>
    <scope>NUCLEOTIDE SEQUENCE [LARGE SCALE GENOMIC DNA]</scope>
    <source>
        <strain evidence="6">KCTC 39840</strain>
    </source>
</reference>
<evidence type="ECO:0000313" key="5">
    <source>
        <dbReference type="EMBL" id="MDW5597121.1"/>
    </source>
</evidence>
<evidence type="ECO:0000313" key="6">
    <source>
        <dbReference type="Proteomes" id="UP001284601"/>
    </source>
</evidence>
<dbReference type="PROSITE" id="PS50893">
    <property type="entry name" value="ABC_TRANSPORTER_2"/>
    <property type="match status" value="1"/>
</dbReference>
<dbReference type="PROSITE" id="PS00211">
    <property type="entry name" value="ABC_TRANSPORTER_1"/>
    <property type="match status" value="1"/>
</dbReference>
<dbReference type="InterPro" id="IPR015854">
    <property type="entry name" value="ABC_transpr_LolD-like"/>
</dbReference>
<dbReference type="InterPro" id="IPR003439">
    <property type="entry name" value="ABC_transporter-like_ATP-bd"/>
</dbReference>
<dbReference type="SUPFAM" id="SSF52540">
    <property type="entry name" value="P-loop containing nucleoside triphosphate hydrolases"/>
    <property type="match status" value="1"/>
</dbReference>
<dbReference type="RefSeq" id="WP_318599583.1">
    <property type="nucleotide sequence ID" value="NZ_JAWSTH010000075.1"/>
</dbReference>
<keyword evidence="3 5" id="KW-0067">ATP-binding</keyword>
<keyword evidence="6" id="KW-1185">Reference proteome</keyword>
<dbReference type="InterPro" id="IPR017911">
    <property type="entry name" value="MacB-like_ATP-bd"/>
</dbReference>
<dbReference type="CDD" id="cd03255">
    <property type="entry name" value="ABC_MJ0796_LolCDE_FtsE"/>
    <property type="match status" value="1"/>
</dbReference>
<comment type="caution">
    <text evidence="5">The sequence shown here is derived from an EMBL/GenBank/DDBJ whole genome shotgun (WGS) entry which is preliminary data.</text>
</comment>
<dbReference type="PANTHER" id="PTHR24220:SF659">
    <property type="entry name" value="TRANSPORTER, PUTATIVE-RELATED"/>
    <property type="match status" value="1"/>
</dbReference>
<proteinExistence type="predicted"/>
<feature type="domain" description="ABC transporter" evidence="4">
    <location>
        <begin position="2"/>
        <end position="234"/>
    </location>
</feature>
<dbReference type="GO" id="GO:0005524">
    <property type="term" value="F:ATP binding"/>
    <property type="evidence" value="ECO:0007669"/>
    <property type="project" value="UniProtKB-KW"/>
</dbReference>
<dbReference type="EMBL" id="JAWSTH010000075">
    <property type="protein sequence ID" value="MDW5597121.1"/>
    <property type="molecule type" value="Genomic_DNA"/>
</dbReference>
<dbReference type="SMART" id="SM00382">
    <property type="entry name" value="AAA"/>
    <property type="match status" value="1"/>
</dbReference>
<dbReference type="Proteomes" id="UP001284601">
    <property type="component" value="Unassembled WGS sequence"/>
</dbReference>
<accession>A0ABU4HUX2</accession>
<evidence type="ECO:0000256" key="2">
    <source>
        <dbReference type="ARBA" id="ARBA00022741"/>
    </source>
</evidence>
<evidence type="ECO:0000259" key="4">
    <source>
        <dbReference type="PROSITE" id="PS50893"/>
    </source>
</evidence>
<name>A0ABU4HUX2_9ACTN</name>
<evidence type="ECO:0000256" key="3">
    <source>
        <dbReference type="ARBA" id="ARBA00022840"/>
    </source>
</evidence>
<dbReference type="Pfam" id="PF00005">
    <property type="entry name" value="ABC_tran"/>
    <property type="match status" value="1"/>
</dbReference>
<dbReference type="InterPro" id="IPR017871">
    <property type="entry name" value="ABC_transporter-like_CS"/>
</dbReference>
<sequence length="234" mass="25858">MLEVRELVKHYAAPGGETVRAIDGVSMHVDRGELVALYGPSGSGKSTLLKLIAAMLTPDSGAVYVAGRNVSALSARDAAQYRRREMGFVRQEIEVMDGASALDNATLKLLDNRTGWRRARKQVTPLLIELGLKDRLRHRAEQLSVGERQRVLIARALSTKPSLVLADEPTGSLDGERSHEVLRLLTRLCREHEVAMLLVTHDPQAAAYATRVHELRDGRLREYSPERAPALPQS</sequence>
<keyword evidence="2" id="KW-0547">Nucleotide-binding</keyword>
<organism evidence="5 6">
    <name type="scientific">Conexibacter stalactiti</name>
    <dbReference type="NCBI Taxonomy" id="1940611"/>
    <lineage>
        <taxon>Bacteria</taxon>
        <taxon>Bacillati</taxon>
        <taxon>Actinomycetota</taxon>
        <taxon>Thermoleophilia</taxon>
        <taxon>Solirubrobacterales</taxon>
        <taxon>Conexibacteraceae</taxon>
        <taxon>Conexibacter</taxon>
    </lineage>
</organism>
<keyword evidence="1" id="KW-0813">Transport</keyword>
<dbReference type="InterPro" id="IPR003593">
    <property type="entry name" value="AAA+_ATPase"/>
</dbReference>
<evidence type="ECO:0000256" key="1">
    <source>
        <dbReference type="ARBA" id="ARBA00022448"/>
    </source>
</evidence>
<dbReference type="Gene3D" id="3.40.50.300">
    <property type="entry name" value="P-loop containing nucleotide triphosphate hydrolases"/>
    <property type="match status" value="1"/>
</dbReference>
<protein>
    <submittedName>
        <fullName evidence="5">ABC transporter ATP-binding protein</fullName>
    </submittedName>
</protein>
<dbReference type="InterPro" id="IPR027417">
    <property type="entry name" value="P-loop_NTPase"/>
</dbReference>
<gene>
    <name evidence="5" type="ORF">R7226_22435</name>
</gene>